<dbReference type="InterPro" id="IPR036380">
    <property type="entry name" value="Isochorismatase-like_sf"/>
</dbReference>
<evidence type="ECO:0000256" key="1">
    <source>
        <dbReference type="ARBA" id="ARBA00006336"/>
    </source>
</evidence>
<dbReference type="InterPro" id="IPR000868">
    <property type="entry name" value="Isochorismatase-like_dom"/>
</dbReference>
<dbReference type="Proteomes" id="UP001500839">
    <property type="component" value="Unassembled WGS sequence"/>
</dbReference>
<proteinExistence type="inferred from homology"/>
<dbReference type="Gene3D" id="3.40.50.850">
    <property type="entry name" value="Isochorismatase-like"/>
    <property type="match status" value="1"/>
</dbReference>
<dbReference type="EMBL" id="BAABKQ010000001">
    <property type="protein sequence ID" value="GAA4819097.1"/>
    <property type="molecule type" value="Genomic_DNA"/>
</dbReference>
<gene>
    <name evidence="9" type="ORF">GCM10023353_28240</name>
</gene>
<dbReference type="RefSeq" id="WP_200176136.1">
    <property type="nucleotide sequence ID" value="NZ_BAABKQ010000001.1"/>
</dbReference>
<evidence type="ECO:0000256" key="3">
    <source>
        <dbReference type="ARBA" id="ARBA00022723"/>
    </source>
</evidence>
<evidence type="ECO:0000256" key="7">
    <source>
        <dbReference type="ARBA" id="ARBA00043224"/>
    </source>
</evidence>
<feature type="domain" description="Isochorismatase-like" evidence="8">
    <location>
        <begin position="17"/>
        <end position="208"/>
    </location>
</feature>
<keyword evidence="10" id="KW-1185">Reference proteome</keyword>
<evidence type="ECO:0000256" key="4">
    <source>
        <dbReference type="ARBA" id="ARBA00022801"/>
    </source>
</evidence>
<evidence type="ECO:0000313" key="10">
    <source>
        <dbReference type="Proteomes" id="UP001500839"/>
    </source>
</evidence>
<evidence type="ECO:0000313" key="9">
    <source>
        <dbReference type="EMBL" id="GAA4819097.1"/>
    </source>
</evidence>
<accession>A0ABP9CUE5</accession>
<dbReference type="InterPro" id="IPR052347">
    <property type="entry name" value="Isochorismatase_Nicotinamidase"/>
</dbReference>
<keyword evidence="4" id="KW-0378">Hydrolase</keyword>
<dbReference type="SUPFAM" id="SSF52499">
    <property type="entry name" value="Isochorismatase-like hydrolases"/>
    <property type="match status" value="1"/>
</dbReference>
<evidence type="ECO:0000256" key="2">
    <source>
        <dbReference type="ARBA" id="ARBA00022642"/>
    </source>
</evidence>
<comment type="similarity">
    <text evidence="1">Belongs to the isochorismatase family.</text>
</comment>
<evidence type="ECO:0000256" key="5">
    <source>
        <dbReference type="ARBA" id="ARBA00037900"/>
    </source>
</evidence>
<dbReference type="Pfam" id="PF00857">
    <property type="entry name" value="Isochorismatase"/>
    <property type="match status" value="1"/>
</dbReference>
<keyword evidence="2" id="KW-0662">Pyridine nucleotide biosynthesis</keyword>
<comment type="caution">
    <text evidence="9">The sequence shown here is derived from an EMBL/GenBank/DDBJ whole genome shotgun (WGS) entry which is preliminary data.</text>
</comment>
<keyword evidence="3" id="KW-0479">Metal-binding</keyword>
<reference evidence="10" key="1">
    <citation type="journal article" date="2019" name="Int. J. Syst. Evol. Microbiol.">
        <title>The Global Catalogue of Microorganisms (GCM) 10K type strain sequencing project: providing services to taxonomists for standard genome sequencing and annotation.</title>
        <authorList>
            <consortium name="The Broad Institute Genomics Platform"/>
            <consortium name="The Broad Institute Genome Sequencing Center for Infectious Disease"/>
            <person name="Wu L."/>
            <person name="Ma J."/>
        </authorList>
    </citation>
    <scope>NUCLEOTIDE SEQUENCE [LARGE SCALE GENOMIC DNA]</scope>
    <source>
        <strain evidence="10">JCM 18542</strain>
    </source>
</reference>
<dbReference type="PANTHER" id="PTHR11080">
    <property type="entry name" value="PYRAZINAMIDASE/NICOTINAMIDASE"/>
    <property type="match status" value="1"/>
</dbReference>
<organism evidence="9 10">
    <name type="scientific">Tomitella cavernea</name>
    <dbReference type="NCBI Taxonomy" id="1387982"/>
    <lineage>
        <taxon>Bacteria</taxon>
        <taxon>Bacillati</taxon>
        <taxon>Actinomycetota</taxon>
        <taxon>Actinomycetes</taxon>
        <taxon>Mycobacteriales</taxon>
        <taxon>Tomitella</taxon>
    </lineage>
</organism>
<sequence>MTGNTRATPAARREHRALIIVDVQNDFCEGGTLAVPGGAAVAASIRRFLTEHRAEYSAVVATRDHHIDPGRHFAAAGTEPDYVTTWPVHCRAHTPGAEPHPELGSPTLDAVFYSGQYDDGYSGFDGTTDADLAEAGGVALGDWLRDQGISAVDVVGIATDHCVRATALDAATAGFPTRVLLEHTAGVAADTVATALDQMRAAGAELVGTVPHP</sequence>
<comment type="pathway">
    <text evidence="5">Cofactor biosynthesis; nicotinate biosynthesis; nicotinate from nicotinamide: step 1/1.</text>
</comment>
<dbReference type="PANTHER" id="PTHR11080:SF2">
    <property type="entry name" value="LD05707P"/>
    <property type="match status" value="1"/>
</dbReference>
<dbReference type="EC" id="3.5.1.19" evidence="6"/>
<evidence type="ECO:0000259" key="8">
    <source>
        <dbReference type="Pfam" id="PF00857"/>
    </source>
</evidence>
<name>A0ABP9CUE5_9ACTN</name>
<protein>
    <recommendedName>
        <fullName evidence="6">nicotinamidase</fullName>
        <ecNumber evidence="6">3.5.1.19</ecNumber>
    </recommendedName>
    <alternativeName>
        <fullName evidence="7">Nicotinamide deamidase</fullName>
    </alternativeName>
</protein>
<evidence type="ECO:0000256" key="6">
    <source>
        <dbReference type="ARBA" id="ARBA00039017"/>
    </source>
</evidence>